<name>A0ABT5MHJ5_9BURK</name>
<dbReference type="CDD" id="cd03801">
    <property type="entry name" value="GT4_PimA-like"/>
    <property type="match status" value="1"/>
</dbReference>
<protein>
    <submittedName>
        <fullName evidence="1">Glycosyltransferase family 4 protein</fullName>
    </submittedName>
</protein>
<keyword evidence="2" id="KW-1185">Reference proteome</keyword>
<dbReference type="Proteomes" id="UP001528672">
    <property type="component" value="Unassembled WGS sequence"/>
</dbReference>
<accession>A0ABT5MHJ5</accession>
<dbReference type="Pfam" id="PF13692">
    <property type="entry name" value="Glyco_trans_1_4"/>
    <property type="match status" value="1"/>
</dbReference>
<evidence type="ECO:0000313" key="2">
    <source>
        <dbReference type="Proteomes" id="UP001528672"/>
    </source>
</evidence>
<gene>
    <name evidence="1" type="ORF">PSQ39_08115</name>
</gene>
<proteinExistence type="predicted"/>
<dbReference type="EMBL" id="JAQSIO010000002">
    <property type="protein sequence ID" value="MDD0814591.1"/>
    <property type="molecule type" value="Genomic_DNA"/>
</dbReference>
<dbReference type="SUPFAM" id="SSF53756">
    <property type="entry name" value="UDP-Glycosyltransferase/glycogen phosphorylase"/>
    <property type="match status" value="1"/>
</dbReference>
<comment type="caution">
    <text evidence="1">The sequence shown here is derived from an EMBL/GenBank/DDBJ whole genome shotgun (WGS) entry which is preliminary data.</text>
</comment>
<dbReference type="PANTHER" id="PTHR45947">
    <property type="entry name" value="SULFOQUINOVOSYL TRANSFERASE SQD2"/>
    <property type="match status" value="1"/>
</dbReference>
<organism evidence="1 2">
    <name type="scientific">Curvibacter microcysteis</name>
    <dbReference type="NCBI Taxonomy" id="3026419"/>
    <lineage>
        <taxon>Bacteria</taxon>
        <taxon>Pseudomonadati</taxon>
        <taxon>Pseudomonadota</taxon>
        <taxon>Betaproteobacteria</taxon>
        <taxon>Burkholderiales</taxon>
        <taxon>Comamonadaceae</taxon>
        <taxon>Curvibacter</taxon>
    </lineage>
</organism>
<reference evidence="1 2" key="1">
    <citation type="submission" date="2023-02" db="EMBL/GenBank/DDBJ databases">
        <title>Bacterial whole genome sequence for Curvibacter sp. HBC28.</title>
        <authorList>
            <person name="Le V."/>
            <person name="Ko S.-R."/>
            <person name="Ahn C.-Y."/>
            <person name="Oh H.-M."/>
        </authorList>
    </citation>
    <scope>NUCLEOTIDE SEQUENCE [LARGE SCALE GENOMIC DNA]</scope>
    <source>
        <strain evidence="1 2">HBC28</strain>
    </source>
</reference>
<dbReference type="Gene3D" id="3.40.50.2000">
    <property type="entry name" value="Glycogen Phosphorylase B"/>
    <property type="match status" value="2"/>
</dbReference>
<sequence>MTKILITSPSLEVNKNVSGIAALVRPLVSTRPTTFFHLNVGTPDSAKSIGSRIFYATVSMSKLLRFRFSSGRKIFHLNTSADTPAVVRDFLLFLIAKLLFLKVVVHYHGGKWLTTTPVPFFIRKMIYFMINYSARCIVLGPQESQHIKKTFSRRPLIELPNFVGEDYFQSTKAVNLEIGGVNIIFLGRFVESKSVDIIPDLWSKIISRYPGSHLFLCGDGPLRLSVLSHLEELSTGGWTYCGVVQGQEKIALLRNADIFILPSRSGEGMPIAMLEAMASRLIPVVTDLGAISSVVNDAVNGFIARPGDVDDFFACMLRAYESMTSYPDISDHAFVTANDYRFDLYLDRLELIYGSI</sequence>
<dbReference type="RefSeq" id="WP_273926234.1">
    <property type="nucleotide sequence ID" value="NZ_JAQSIO010000002.1"/>
</dbReference>
<evidence type="ECO:0000313" key="1">
    <source>
        <dbReference type="EMBL" id="MDD0814591.1"/>
    </source>
</evidence>
<dbReference type="InterPro" id="IPR050194">
    <property type="entry name" value="Glycosyltransferase_grp1"/>
</dbReference>
<dbReference type="PANTHER" id="PTHR45947:SF3">
    <property type="entry name" value="SULFOQUINOVOSYL TRANSFERASE SQD2"/>
    <property type="match status" value="1"/>
</dbReference>